<accession>A0A0S3SCL2</accession>
<evidence type="ECO:0000256" key="1">
    <source>
        <dbReference type="ARBA" id="ARBA00000900"/>
    </source>
</evidence>
<reference evidence="12 13" key="1">
    <citation type="journal article" date="2015" name="Sci. Rep.">
        <title>The power of single molecule real-time sequencing technology in the de novo assembly of a eukaryotic genome.</title>
        <authorList>
            <person name="Sakai H."/>
            <person name="Naito K."/>
            <person name="Ogiso-Tanaka E."/>
            <person name="Takahashi Y."/>
            <person name="Iseki K."/>
            <person name="Muto C."/>
            <person name="Satou K."/>
            <person name="Teruya K."/>
            <person name="Shiroma A."/>
            <person name="Shimoji M."/>
            <person name="Hirano T."/>
            <person name="Itoh T."/>
            <person name="Kaga A."/>
            <person name="Tomooka N."/>
        </authorList>
    </citation>
    <scope>NUCLEOTIDE SEQUENCE [LARGE SCALE GENOMIC DNA]</scope>
    <source>
        <strain evidence="13">cv. Shumari</strain>
    </source>
</reference>
<keyword evidence="13" id="KW-1185">Reference proteome</keyword>
<evidence type="ECO:0000256" key="5">
    <source>
        <dbReference type="ARBA" id="ARBA00022786"/>
    </source>
</evidence>
<evidence type="ECO:0000256" key="2">
    <source>
        <dbReference type="ARBA" id="ARBA00012483"/>
    </source>
</evidence>
<feature type="domain" description="RING-type" evidence="11">
    <location>
        <begin position="117"/>
        <end position="159"/>
    </location>
</feature>
<evidence type="ECO:0000313" key="12">
    <source>
        <dbReference type="EMBL" id="BAT90489.1"/>
    </source>
</evidence>
<evidence type="ECO:0000256" key="7">
    <source>
        <dbReference type="ARBA" id="ARBA00024209"/>
    </source>
</evidence>
<feature type="region of interest" description="Disordered" evidence="9">
    <location>
        <begin position="21"/>
        <end position="40"/>
    </location>
</feature>
<dbReference type="GO" id="GO:0008270">
    <property type="term" value="F:zinc ion binding"/>
    <property type="evidence" value="ECO:0007669"/>
    <property type="project" value="UniProtKB-KW"/>
</dbReference>
<dbReference type="OrthoDB" id="1730639at2759"/>
<keyword evidence="10" id="KW-0472">Membrane</keyword>
<dbReference type="GO" id="GO:0061630">
    <property type="term" value="F:ubiquitin protein ligase activity"/>
    <property type="evidence" value="ECO:0007669"/>
    <property type="project" value="UniProtKB-EC"/>
</dbReference>
<evidence type="ECO:0000256" key="3">
    <source>
        <dbReference type="ARBA" id="ARBA00022723"/>
    </source>
</evidence>
<dbReference type="EMBL" id="AP015039">
    <property type="protein sequence ID" value="BAT90489.1"/>
    <property type="molecule type" value="Genomic_DNA"/>
</dbReference>
<feature type="transmembrane region" description="Helical" evidence="10">
    <location>
        <begin position="56"/>
        <end position="77"/>
    </location>
</feature>
<evidence type="ECO:0000313" key="13">
    <source>
        <dbReference type="Proteomes" id="UP000291084"/>
    </source>
</evidence>
<evidence type="ECO:0000256" key="9">
    <source>
        <dbReference type="SAM" id="MobiDB-lite"/>
    </source>
</evidence>
<dbReference type="SUPFAM" id="SSF57850">
    <property type="entry name" value="RING/U-box"/>
    <property type="match status" value="1"/>
</dbReference>
<dbReference type="AlphaFoldDB" id="A0A0S3SCL2"/>
<dbReference type="InterPro" id="IPR001841">
    <property type="entry name" value="Znf_RING"/>
</dbReference>
<dbReference type="PANTHER" id="PTHR14155:SF610">
    <property type="entry name" value="OS01G0755700 PROTEIN"/>
    <property type="match status" value="1"/>
</dbReference>
<evidence type="ECO:0000259" key="11">
    <source>
        <dbReference type="PROSITE" id="PS50089"/>
    </source>
</evidence>
<proteinExistence type="inferred from homology"/>
<dbReference type="SMART" id="SM00744">
    <property type="entry name" value="RINGv"/>
    <property type="match status" value="1"/>
</dbReference>
<dbReference type="InterPro" id="IPR013083">
    <property type="entry name" value="Znf_RING/FYVE/PHD"/>
</dbReference>
<gene>
    <name evidence="12" type="primary">Vigan.06G174400</name>
    <name evidence="12" type="ORF">VIGAN_06174400</name>
</gene>
<dbReference type="SMART" id="SM00184">
    <property type="entry name" value="RING"/>
    <property type="match status" value="1"/>
</dbReference>
<dbReference type="PROSITE" id="PS50089">
    <property type="entry name" value="ZF_RING_2"/>
    <property type="match status" value="1"/>
</dbReference>
<dbReference type="InterPro" id="IPR011016">
    <property type="entry name" value="Znf_RING-CH"/>
</dbReference>
<evidence type="ECO:0000256" key="10">
    <source>
        <dbReference type="SAM" id="Phobius"/>
    </source>
</evidence>
<dbReference type="PANTHER" id="PTHR14155">
    <property type="entry name" value="RING FINGER DOMAIN-CONTAINING"/>
    <property type="match status" value="1"/>
</dbReference>
<keyword evidence="5" id="KW-0833">Ubl conjugation pathway</keyword>
<comment type="catalytic activity">
    <reaction evidence="1">
        <text>S-ubiquitinyl-[E2 ubiquitin-conjugating enzyme]-L-cysteine + [acceptor protein]-L-lysine = [E2 ubiquitin-conjugating enzyme]-L-cysteine + N(6)-ubiquitinyl-[acceptor protein]-L-lysine.</text>
        <dbReference type="EC" id="2.3.2.27"/>
    </reaction>
</comment>
<dbReference type="Proteomes" id="UP000291084">
    <property type="component" value="Chromosome 6"/>
</dbReference>
<evidence type="ECO:0000256" key="4">
    <source>
        <dbReference type="ARBA" id="ARBA00022771"/>
    </source>
</evidence>
<dbReference type="Gene3D" id="3.30.40.10">
    <property type="entry name" value="Zinc/RING finger domain, C3HC4 (zinc finger)"/>
    <property type="match status" value="1"/>
</dbReference>
<keyword evidence="3" id="KW-0479">Metal-binding</keyword>
<dbReference type="Pfam" id="PF13639">
    <property type="entry name" value="zf-RING_2"/>
    <property type="match status" value="1"/>
</dbReference>
<evidence type="ECO:0000256" key="8">
    <source>
        <dbReference type="PROSITE-ProRule" id="PRU00175"/>
    </source>
</evidence>
<comment type="similarity">
    <text evidence="7">Belongs to the RING-type zinc finger family. ATL subfamily.</text>
</comment>
<dbReference type="EC" id="2.3.2.27" evidence="2"/>
<protein>
    <recommendedName>
        <fullName evidence="2">RING-type E3 ubiquitin transferase</fullName>
        <ecNumber evidence="2">2.3.2.27</ecNumber>
    </recommendedName>
</protein>
<organism evidence="12 13">
    <name type="scientific">Vigna angularis var. angularis</name>
    <dbReference type="NCBI Taxonomy" id="157739"/>
    <lineage>
        <taxon>Eukaryota</taxon>
        <taxon>Viridiplantae</taxon>
        <taxon>Streptophyta</taxon>
        <taxon>Embryophyta</taxon>
        <taxon>Tracheophyta</taxon>
        <taxon>Spermatophyta</taxon>
        <taxon>Magnoliopsida</taxon>
        <taxon>eudicotyledons</taxon>
        <taxon>Gunneridae</taxon>
        <taxon>Pentapetalae</taxon>
        <taxon>rosids</taxon>
        <taxon>fabids</taxon>
        <taxon>Fabales</taxon>
        <taxon>Fabaceae</taxon>
        <taxon>Papilionoideae</taxon>
        <taxon>50 kb inversion clade</taxon>
        <taxon>NPAAA clade</taxon>
        <taxon>indigoferoid/millettioid clade</taxon>
        <taxon>Phaseoleae</taxon>
        <taxon>Vigna</taxon>
    </lineage>
</organism>
<dbReference type="InterPro" id="IPR053238">
    <property type="entry name" value="RING-H2_zinc_finger"/>
</dbReference>
<feature type="compositionally biased region" description="Polar residues" evidence="9">
    <location>
        <begin position="31"/>
        <end position="40"/>
    </location>
</feature>
<sequence length="264" mass="29010">MEFSYRRLLLQNEDVPISTSMPPLPHAKHATNASSPQVSLGSPLEVSIRPVFTSSVAYVFLILFTTFFFIGFVFLYFQQHASSSDSESGAIRRRAQSESVAEKSLAVVADAARQGDCAICLEEVGEGEAVKMIAYCKHVFHADCIDRWLEKQVTCPVCRCCCERCGEVESVTVRGDEGGDGEVVSEFFLGNGLYRSAFQRRSSFWNFLVDESVSPRGRPTPLGLGPGVLGERSLGFVDASDGLLLRGIYLFGLLVDERDLSLGR</sequence>
<keyword evidence="6" id="KW-0862">Zinc</keyword>
<keyword evidence="10" id="KW-1133">Transmembrane helix</keyword>
<keyword evidence="10" id="KW-0812">Transmembrane</keyword>
<evidence type="ECO:0000256" key="6">
    <source>
        <dbReference type="ARBA" id="ARBA00022833"/>
    </source>
</evidence>
<name>A0A0S3SCL2_PHAAN</name>
<keyword evidence="4 8" id="KW-0863">Zinc-finger</keyword>